<dbReference type="AlphaFoldDB" id="A0A1F5PYU3"/>
<evidence type="ECO:0000313" key="3">
    <source>
        <dbReference type="Proteomes" id="UP000177281"/>
    </source>
</evidence>
<protein>
    <recommendedName>
        <fullName evidence="4">DUF5658 domain-containing protein</fullName>
    </recommendedName>
</protein>
<comment type="caution">
    <text evidence="2">The sequence shown here is derived from an EMBL/GenBank/DDBJ whole genome shotgun (WGS) entry which is preliminary data.</text>
</comment>
<organism evidence="2 3">
    <name type="scientific">Candidatus Doudnabacteria bacterium RIFCSPLOWO2_01_FULL_44_21</name>
    <dbReference type="NCBI Taxonomy" id="1817841"/>
    <lineage>
        <taxon>Bacteria</taxon>
        <taxon>Candidatus Doudnaibacteriota</taxon>
    </lineage>
</organism>
<feature type="transmembrane region" description="Helical" evidence="1">
    <location>
        <begin position="7"/>
        <end position="26"/>
    </location>
</feature>
<sequence>MNALRLIFASSIAASLSVVFVVLITITAELNAPLKGLLTNLTGHHWVSKSILSFALYLVVLFLGYLFFRNVDARKVQRGIVFVLWSAVIGTAAILFFYTGHHVGWY</sequence>
<dbReference type="STRING" id="1817841.A3B10_02275"/>
<keyword evidence="1" id="KW-0472">Membrane</keyword>
<accession>A0A1F5PYU3</accession>
<keyword evidence="1" id="KW-1133">Transmembrane helix</keyword>
<name>A0A1F5PYU3_9BACT</name>
<keyword evidence="1" id="KW-0812">Transmembrane</keyword>
<gene>
    <name evidence="2" type="ORF">A3B10_02275</name>
</gene>
<feature type="transmembrane region" description="Helical" evidence="1">
    <location>
        <begin position="80"/>
        <end position="98"/>
    </location>
</feature>
<evidence type="ECO:0008006" key="4">
    <source>
        <dbReference type="Google" id="ProtNLM"/>
    </source>
</evidence>
<feature type="transmembrane region" description="Helical" evidence="1">
    <location>
        <begin position="46"/>
        <end position="68"/>
    </location>
</feature>
<evidence type="ECO:0000313" key="2">
    <source>
        <dbReference type="EMBL" id="OGE94760.1"/>
    </source>
</evidence>
<dbReference type="EMBL" id="MFFB01000008">
    <property type="protein sequence ID" value="OGE94760.1"/>
    <property type="molecule type" value="Genomic_DNA"/>
</dbReference>
<reference evidence="2 3" key="1">
    <citation type="journal article" date="2016" name="Nat. Commun.">
        <title>Thousands of microbial genomes shed light on interconnected biogeochemical processes in an aquifer system.</title>
        <authorList>
            <person name="Anantharaman K."/>
            <person name="Brown C.T."/>
            <person name="Hug L.A."/>
            <person name="Sharon I."/>
            <person name="Castelle C.J."/>
            <person name="Probst A.J."/>
            <person name="Thomas B.C."/>
            <person name="Singh A."/>
            <person name="Wilkins M.J."/>
            <person name="Karaoz U."/>
            <person name="Brodie E.L."/>
            <person name="Williams K.H."/>
            <person name="Hubbard S.S."/>
            <person name="Banfield J.F."/>
        </authorList>
    </citation>
    <scope>NUCLEOTIDE SEQUENCE [LARGE SCALE GENOMIC DNA]</scope>
</reference>
<dbReference type="Proteomes" id="UP000177281">
    <property type="component" value="Unassembled WGS sequence"/>
</dbReference>
<proteinExistence type="predicted"/>
<evidence type="ECO:0000256" key="1">
    <source>
        <dbReference type="SAM" id="Phobius"/>
    </source>
</evidence>